<dbReference type="Gene3D" id="2.10.260.10">
    <property type="match status" value="1"/>
</dbReference>
<sequence length="88" mass="10208">MITKLIAKVTSEGKLEIPPEILQQLQPNSEYEISVTENEIKMIKTKKKLTLDELFQIVDESEPDPEQPTLEEISEIVKEVREELWGKK</sequence>
<dbReference type="InterPro" id="IPR037914">
    <property type="entry name" value="SpoVT-AbrB_sf"/>
</dbReference>
<evidence type="ECO:0000313" key="1">
    <source>
        <dbReference type="EMBL" id="QYX31862.1"/>
    </source>
</evidence>
<organism evidence="1 2">
    <name type="scientific">Sphaerospermopsis torques-reginae ITEP-024</name>
    <dbReference type="NCBI Taxonomy" id="984208"/>
    <lineage>
        <taxon>Bacteria</taxon>
        <taxon>Bacillati</taxon>
        <taxon>Cyanobacteriota</taxon>
        <taxon>Cyanophyceae</taxon>
        <taxon>Nostocales</taxon>
        <taxon>Aphanizomenonaceae</taxon>
        <taxon>Sphaerospermopsis</taxon>
        <taxon>Sphaerospermopsis torques-reginae</taxon>
    </lineage>
</organism>
<dbReference type="RefSeq" id="WP_220609849.1">
    <property type="nucleotide sequence ID" value="NZ_CP080598.1"/>
</dbReference>
<protein>
    <recommendedName>
        <fullName evidence="3">SpoVT-AbrB domain-containing protein</fullName>
    </recommendedName>
</protein>
<proteinExistence type="predicted"/>
<dbReference type="EMBL" id="CP080598">
    <property type="protein sequence ID" value="QYX31862.1"/>
    <property type="molecule type" value="Genomic_DNA"/>
</dbReference>
<gene>
    <name evidence="1" type="ORF">K2F26_24395</name>
</gene>
<dbReference type="Proteomes" id="UP000826540">
    <property type="component" value="Chromosome"/>
</dbReference>
<evidence type="ECO:0008006" key="3">
    <source>
        <dbReference type="Google" id="ProtNLM"/>
    </source>
</evidence>
<evidence type="ECO:0000313" key="2">
    <source>
        <dbReference type="Proteomes" id="UP000826540"/>
    </source>
</evidence>
<dbReference type="SUPFAM" id="SSF89447">
    <property type="entry name" value="AbrB/MazE/MraZ-like"/>
    <property type="match status" value="1"/>
</dbReference>
<reference evidence="1 2" key="1">
    <citation type="journal article" date="2022" name="J. Am. Chem. Soc.">
        <title>Biosynthesis of Guanitoxin Enables Global Environmental Detection in Freshwater Cyanobacteria.</title>
        <authorList>
            <person name="Lima S.T."/>
            <person name="Fallon T.R."/>
            <person name="Cordoza J.L."/>
            <person name="Chekan J.R."/>
            <person name="Delbaje E."/>
            <person name="Hopiavuori A.R."/>
            <person name="Alvarenga D.O."/>
            <person name="Wood S.M."/>
            <person name="Luhavaya H."/>
            <person name="Baumgartner J.T."/>
            <person name="Dorr F.A."/>
            <person name="Etchegaray A."/>
            <person name="Pinto E."/>
            <person name="McKinnie S.M.K."/>
            <person name="Fiore M.F."/>
            <person name="Moore B.S."/>
        </authorList>
    </citation>
    <scope>NUCLEOTIDE SEQUENCE [LARGE SCALE GENOMIC DNA]</scope>
    <source>
        <strain evidence="1 2">ITEP-024</strain>
    </source>
</reference>
<name>A0ABX8WZG4_9CYAN</name>
<accession>A0ABX8WZG4</accession>
<keyword evidence="2" id="KW-1185">Reference proteome</keyword>